<dbReference type="GeneID" id="19465297"/>
<name>S3DMC0_GLAL2</name>
<dbReference type="EMBL" id="KE145358">
    <property type="protein sequence ID" value="EPE33231.1"/>
    <property type="molecule type" value="Genomic_DNA"/>
</dbReference>
<reference evidence="1 2" key="1">
    <citation type="journal article" date="2013" name="BMC Genomics">
        <title>Genomics-driven discovery of the pneumocandin biosynthetic gene cluster in the fungus Glarea lozoyensis.</title>
        <authorList>
            <person name="Chen L."/>
            <person name="Yue Q."/>
            <person name="Zhang X."/>
            <person name="Xiang M."/>
            <person name="Wang C."/>
            <person name="Li S."/>
            <person name="Che Y."/>
            <person name="Ortiz-Lopez F.J."/>
            <person name="Bills G.F."/>
            <person name="Liu X."/>
            <person name="An Z."/>
        </authorList>
    </citation>
    <scope>NUCLEOTIDE SEQUENCE [LARGE SCALE GENOMIC DNA]</scope>
    <source>
        <strain evidence="2">ATCC 20868 / MF5171</strain>
    </source>
</reference>
<organism evidence="1 2">
    <name type="scientific">Glarea lozoyensis (strain ATCC 20868 / MF5171)</name>
    <dbReference type="NCBI Taxonomy" id="1116229"/>
    <lineage>
        <taxon>Eukaryota</taxon>
        <taxon>Fungi</taxon>
        <taxon>Dikarya</taxon>
        <taxon>Ascomycota</taxon>
        <taxon>Pezizomycotina</taxon>
        <taxon>Leotiomycetes</taxon>
        <taxon>Helotiales</taxon>
        <taxon>Helotiaceae</taxon>
        <taxon>Glarea</taxon>
    </lineage>
</organism>
<gene>
    <name evidence="1" type="ORF">GLAREA_06243</name>
</gene>
<evidence type="ECO:0000313" key="2">
    <source>
        <dbReference type="Proteomes" id="UP000016922"/>
    </source>
</evidence>
<evidence type="ECO:0000313" key="1">
    <source>
        <dbReference type="EMBL" id="EPE33231.1"/>
    </source>
</evidence>
<dbReference type="RefSeq" id="XP_008079848.1">
    <property type="nucleotide sequence ID" value="XM_008081657.1"/>
</dbReference>
<dbReference type="KEGG" id="glz:GLAREA_06243"/>
<keyword evidence="2" id="KW-1185">Reference proteome</keyword>
<sequence>MILPRLRAEAGKGRRHQAAAKEAYVNWKLGRSHSSCLQDCHISLYSSWRRFIYLAMYAWLHHLPVADETDRVAAGAASARRLLRFPASEMLDSRSVERKHGVAAASGAVQALPVILTLLLFFRHSGSFEGATSSQSRFAISSAPSFPQTVACRTANVKSTTS</sequence>
<accession>S3DMC0</accession>
<protein>
    <submittedName>
        <fullName evidence="1">Uncharacterized protein</fullName>
    </submittedName>
</protein>
<proteinExistence type="predicted"/>
<dbReference type="Proteomes" id="UP000016922">
    <property type="component" value="Unassembled WGS sequence"/>
</dbReference>
<dbReference type="AlphaFoldDB" id="S3DMC0"/>
<dbReference type="HOGENOM" id="CLU_1635560_0_0_1"/>